<proteinExistence type="predicted"/>
<evidence type="ECO:0000313" key="1">
    <source>
        <dbReference type="EMBL" id="MBD8046541.1"/>
    </source>
</evidence>
<reference evidence="1 2" key="1">
    <citation type="submission" date="2020-08" db="EMBL/GenBank/DDBJ databases">
        <title>A Genomic Blueprint of the Chicken Gut Microbiome.</title>
        <authorList>
            <person name="Gilroy R."/>
            <person name="Ravi A."/>
            <person name="Getino M."/>
            <person name="Pursley I."/>
            <person name="Horton D.L."/>
            <person name="Alikhan N.-F."/>
            <person name="Baker D."/>
            <person name="Gharbi K."/>
            <person name="Hall N."/>
            <person name="Watson M."/>
            <person name="Adriaenssens E.M."/>
            <person name="Foster-Nyarko E."/>
            <person name="Jarju S."/>
            <person name="Secka A."/>
            <person name="Antonio M."/>
            <person name="Oren A."/>
            <person name="Chaudhuri R."/>
            <person name="La Ragione R.M."/>
            <person name="Hildebrand F."/>
            <person name="Pallen M.J."/>
        </authorList>
    </citation>
    <scope>NUCLEOTIDE SEQUENCE [LARGE SCALE GENOMIC DNA]</scope>
    <source>
        <strain evidence="1 2">N37</strain>
    </source>
</reference>
<name>A0ABR8YRC5_9CLOT</name>
<keyword evidence="2" id="KW-1185">Reference proteome</keyword>
<dbReference type="RefSeq" id="WP_191739515.1">
    <property type="nucleotide sequence ID" value="NZ_JACSQB010000040.1"/>
</dbReference>
<dbReference type="EMBL" id="JACSQB010000040">
    <property type="protein sequence ID" value="MBD8046541.1"/>
    <property type="molecule type" value="Genomic_DNA"/>
</dbReference>
<dbReference type="Proteomes" id="UP000627166">
    <property type="component" value="Unassembled WGS sequence"/>
</dbReference>
<evidence type="ECO:0000313" key="2">
    <source>
        <dbReference type="Proteomes" id="UP000627166"/>
    </source>
</evidence>
<protein>
    <submittedName>
        <fullName evidence="1">Uncharacterized protein</fullName>
    </submittedName>
</protein>
<accession>A0ABR8YRC5</accession>
<comment type="caution">
    <text evidence="1">The sequence shown here is derived from an EMBL/GenBank/DDBJ whole genome shotgun (WGS) entry which is preliminary data.</text>
</comment>
<sequence>MKKSLLILSLILVIIIIFCFNIKKSNDNNLDGELAIYLVRSFETSEGMHKEINDLVLEESPIITDEDIVSYDWKNRIINLLKDFDIPSAFYSGTHRNCVVMIGDERIYIGTIFAVASSIRATDKFPVFQLDDENPPNSILIKDNGTDINIDDIRIYKFLKK</sequence>
<organism evidence="1 2">
    <name type="scientific">Clostridium faecium</name>
    <dbReference type="NCBI Taxonomy" id="2762223"/>
    <lineage>
        <taxon>Bacteria</taxon>
        <taxon>Bacillati</taxon>
        <taxon>Bacillota</taxon>
        <taxon>Clostridia</taxon>
        <taxon>Eubacteriales</taxon>
        <taxon>Clostridiaceae</taxon>
        <taxon>Clostridium</taxon>
    </lineage>
</organism>
<gene>
    <name evidence="1" type="ORF">H9637_05710</name>
</gene>